<feature type="compositionally biased region" description="Basic and acidic residues" evidence="1">
    <location>
        <begin position="130"/>
        <end position="139"/>
    </location>
</feature>
<sequence>MIKAKKIKLLINFGAISILGVAGAVTAKVIIDNSSDKARDLNVIIASRGDKSVLNLKNVETDDINSSNKDNNLKEIKEETITPVVNDKEENQVESPAKPEPDPEESNKYFSDVTKPIENPQPEPPVESKPPAKPEKPDVSKLLPNSNPGYVNIDSLPDFDFAIDKPKENPIGKLTEEQTKTIKTAVSTLVNLTKDLPKQFTDEQIEQINDAIYKIRKLGAATKNEGKKDWTLLLKNLYNNDGRTTSEKSKAIGFQIINDAYNLPKEFKDMWANIERDLDKFLAKGMVPNIQWGYTGNSWTFIDHSDNVVRNKMISNHQNRYFAYDSEYKRNSKVIRDLDYEGFKKQDATNRFIQYGAGSNIGITVLQYTPEGKFAKSKVQGNRLIAVLDASNVAGYNNFLNFLKKTEQAGQKLDGIVIRNMGLIDKYQDFSKILAQMPDSIEKLTLFFEAKDTSSLIGLKDKKIQELDLYNSSNTVADDWGINPYALRGVKNITFDYNHESITTSTVQPNNKNMPGSIVFNTLKFDKGMTLDQINEGLRIALKDRYGERIFQGAFGDGSWPTYLDFSNLPEIRNLKGMNFNTRVFKKLTLYNRTNVFETDAKTLHEQQWTALLFKGPERPKLYFVSPQEVNTLYIKGNAIDLGDNWGRELYCLIEAGKDVFQTVYVDNETMAQVLNNSQAFRQFNKKAIVKPAGFNNSADNSIVSFE</sequence>
<dbReference type="OrthoDB" id="400621at2"/>
<accession>Q4A5V0</accession>
<feature type="compositionally biased region" description="Pro residues" evidence="1">
    <location>
        <begin position="119"/>
        <end position="128"/>
    </location>
</feature>
<feature type="compositionally biased region" description="Basic and acidic residues" evidence="1">
    <location>
        <begin position="71"/>
        <end position="107"/>
    </location>
</feature>
<feature type="chain" id="PRO_5004235332" description="Immunoglobulin-blocking virulence protein" evidence="2">
    <location>
        <begin position="25"/>
        <end position="707"/>
    </location>
</feature>
<keyword evidence="2" id="KW-0732">Signal</keyword>
<reference evidence="5 6" key="1">
    <citation type="journal article" date="2005" name="J. Bacteriol.">
        <title>Swine and poultry pathogens: the complete genome sequences of two strains of Mycoplasma hyopneumoniae and a strain of Mycoplasma synoviae.</title>
        <authorList>
            <person name="Vasconcelos A.T."/>
            <person name="Ferreira H.B."/>
            <person name="Bizarro C.V."/>
            <person name="Bonatto S.L."/>
            <person name="Carvalho M.O."/>
            <person name="Pinto P.M."/>
            <person name="Almeida D.F."/>
            <person name="Almeida L.G."/>
            <person name="Almeida R."/>
            <person name="Alves-Filho L."/>
            <person name="Assuncao E.N."/>
            <person name="Azevedo V.A."/>
            <person name="Bogo M.R."/>
            <person name="Brigido M.M."/>
            <person name="Brocchi M."/>
            <person name="Burity H.A."/>
            <person name="Camargo A.A."/>
            <person name="Camargo S.S."/>
            <person name="Carepo M.S."/>
            <person name="Carraro D.M."/>
            <person name="de Mattos Cascardo J.C."/>
            <person name="Castro L.A."/>
            <person name="Cavalcanti G."/>
            <person name="Chemale G."/>
            <person name="Collevatti R.G."/>
            <person name="Cunha C.W."/>
            <person name="Dallagiovanna B."/>
            <person name="Dambros B.P."/>
            <person name="Dellagostin O.A."/>
            <person name="Falcao C."/>
            <person name="Fantinatti-Garboggini F."/>
            <person name="Felipe M.S."/>
            <person name="Fiorentin L."/>
            <person name="Franco G.R."/>
            <person name="Freitas N.S."/>
            <person name="Frias D."/>
            <person name="Grangeiro T.B."/>
            <person name="Grisard E.C."/>
            <person name="Guimaraes C.T."/>
            <person name="Hungria M."/>
            <person name="Jardim S.N."/>
            <person name="Krieger M.A."/>
            <person name="Laurino J.P."/>
            <person name="Lima L.F."/>
            <person name="Lopes M.I."/>
            <person name="Loreto E.L."/>
            <person name="Madeira H.M."/>
            <person name="Manfio G.P."/>
            <person name="Maranhao A.Q."/>
            <person name="Martinkovics C.T."/>
            <person name="Medeiros S.R."/>
            <person name="Moreira M.A."/>
            <person name="Neiva M."/>
            <person name="Ramalho-Neto C.E."/>
            <person name="Nicolas M.F."/>
            <person name="Oliveira S.C."/>
            <person name="Paixao R.F."/>
            <person name="Pedrosa F.O."/>
            <person name="Pena S.D."/>
            <person name="Pereira M."/>
            <person name="Pereira-Ferrari L."/>
            <person name="Piffer I."/>
            <person name="Pinto L.S."/>
            <person name="Potrich D.P."/>
            <person name="Salim A.C."/>
            <person name="Santos F.R."/>
            <person name="Schmitt R."/>
            <person name="Schneider M.P."/>
            <person name="Schrank A."/>
            <person name="Schrank I.S."/>
            <person name="Schuck A.F."/>
            <person name="Seuanez H.N."/>
            <person name="Silva D.W."/>
            <person name="Silva R."/>
            <person name="Silva S.C."/>
            <person name="Soares C.M."/>
            <person name="Souza K.R."/>
            <person name="Souza R.C."/>
            <person name="Staats C.C."/>
            <person name="Steffens M.B."/>
            <person name="Teixeira S.M."/>
            <person name="Urmenyi T.P."/>
            <person name="Vainstein M.H."/>
            <person name="Zuccherato L.W."/>
            <person name="Simpson A.J."/>
            <person name="Zaha A."/>
        </authorList>
    </citation>
    <scope>NUCLEOTIDE SEQUENCE [LARGE SCALE GENOMIC DNA]</scope>
    <source>
        <strain evidence="5 6">53</strain>
    </source>
</reference>
<dbReference type="RefSeq" id="WP_041352018.1">
    <property type="nucleotide sequence ID" value="NC_007294.1"/>
</dbReference>
<proteinExistence type="predicted"/>
<dbReference type="Proteomes" id="UP000000549">
    <property type="component" value="Chromosome"/>
</dbReference>
<evidence type="ECO:0000259" key="4">
    <source>
        <dbReference type="Pfam" id="PF26364"/>
    </source>
</evidence>
<keyword evidence="6" id="KW-1185">Reference proteome</keyword>
<feature type="region of interest" description="Disordered" evidence="1">
    <location>
        <begin position="62"/>
        <end position="149"/>
    </location>
</feature>
<dbReference type="NCBIfam" id="TIGR04524">
    <property type="entry name" value="mycoplas_M_dom"/>
    <property type="match status" value="1"/>
</dbReference>
<dbReference type="HOGENOM" id="CLU_397844_0_0_14"/>
<dbReference type="KEGG" id="msy:MS53_0462"/>
<dbReference type="InterPro" id="IPR058860">
    <property type="entry name" value="MIB_M2"/>
</dbReference>
<organism evidence="5 6">
    <name type="scientific">Mycoplasmopsis synoviae (strain 53)</name>
    <name type="common">Mycoplasma synoviae</name>
    <dbReference type="NCBI Taxonomy" id="262723"/>
    <lineage>
        <taxon>Bacteria</taxon>
        <taxon>Bacillati</taxon>
        <taxon>Mycoplasmatota</taxon>
        <taxon>Mycoplasmoidales</taxon>
        <taxon>Metamycoplasmataceae</taxon>
        <taxon>Mycoplasmopsis</taxon>
    </lineage>
</organism>
<feature type="signal peptide" evidence="2">
    <location>
        <begin position="1"/>
        <end position="24"/>
    </location>
</feature>
<name>Q4A5V0_MYCS5</name>
<feature type="domain" description="IgG-blocking virulence" evidence="3">
    <location>
        <begin position="309"/>
        <end position="501"/>
    </location>
</feature>
<evidence type="ECO:0000313" key="5">
    <source>
        <dbReference type="EMBL" id="AAZ43871.2"/>
    </source>
</evidence>
<dbReference type="STRING" id="262723.MS53_0462"/>
<dbReference type="eggNOG" id="COG0810">
    <property type="taxonomic scope" value="Bacteria"/>
</dbReference>
<feature type="domain" description="Mycoplasma immunoglobulin binding protein M2" evidence="4">
    <location>
        <begin position="520"/>
        <end position="682"/>
    </location>
</feature>
<dbReference type="NCBIfam" id="TIGR04526">
    <property type="entry name" value="predic_Ig_block"/>
    <property type="match status" value="1"/>
</dbReference>
<evidence type="ECO:0000256" key="2">
    <source>
        <dbReference type="SAM" id="SignalP"/>
    </source>
</evidence>
<evidence type="ECO:0000256" key="1">
    <source>
        <dbReference type="SAM" id="MobiDB-lite"/>
    </source>
</evidence>
<evidence type="ECO:0000313" key="6">
    <source>
        <dbReference type="Proteomes" id="UP000000549"/>
    </source>
</evidence>
<dbReference type="Pfam" id="PF26360">
    <property type="entry name" value="MIB_M1"/>
    <property type="match status" value="1"/>
</dbReference>
<protein>
    <recommendedName>
        <fullName evidence="7">Immunoglobulin-blocking virulence protein</fullName>
    </recommendedName>
</protein>
<dbReference type="Pfam" id="PF26364">
    <property type="entry name" value="MIB_M2"/>
    <property type="match status" value="1"/>
</dbReference>
<dbReference type="InterPro" id="IPR030942">
    <property type="entry name" value="Mycoplas_M_dom"/>
</dbReference>
<dbReference type="InterPro" id="IPR030941">
    <property type="entry name" value="Predic_Ig_block"/>
</dbReference>
<evidence type="ECO:0008006" key="7">
    <source>
        <dbReference type="Google" id="ProtNLM"/>
    </source>
</evidence>
<evidence type="ECO:0000259" key="3">
    <source>
        <dbReference type="Pfam" id="PF26360"/>
    </source>
</evidence>
<gene>
    <name evidence="5" type="ordered locus">MS53_0462</name>
</gene>
<dbReference type="AlphaFoldDB" id="Q4A5V0"/>
<dbReference type="EMBL" id="AE017245">
    <property type="protein sequence ID" value="AAZ43871.2"/>
    <property type="molecule type" value="Genomic_DNA"/>
</dbReference>